<feature type="non-terminal residue" evidence="2">
    <location>
        <position position="237"/>
    </location>
</feature>
<keyword evidence="3" id="KW-1185">Reference proteome</keyword>
<dbReference type="Pfam" id="PF24173">
    <property type="entry name" value="TPR_TTI1_N"/>
    <property type="match status" value="1"/>
</dbReference>
<dbReference type="GO" id="GO:0005737">
    <property type="term" value="C:cytoplasm"/>
    <property type="evidence" value="ECO:0007669"/>
    <property type="project" value="TreeGrafter"/>
</dbReference>
<accession>A0AAV2SLK7</accession>
<dbReference type="InterPro" id="IPR052587">
    <property type="entry name" value="TELO2-interacting_protein_1"/>
</dbReference>
<sequence length="237" mass="26082">MKVQLQLECSALRHAKFITMQLGERKFGSSSLTPLVQLQFDNAGDCLAATLPGNLENAVILKPNREKKLSWKTAARSIICWIEHISQQHVSTLSYSTDLFQDFTIILIVPIEQTAFCEVSEECKEITLSCVETLAKNTTDKVKNDVYGTSFRPQLGHAVFVCLKMAGQEKNRKIKVGAVDALLVLGRSNQLGSLNISSKEQLSTTFAAFLPGIVTGLAKIANADEKQGHKVTVLFLQ</sequence>
<organism evidence="2 3">
    <name type="scientific">Meganyctiphanes norvegica</name>
    <name type="common">Northern krill</name>
    <name type="synonym">Thysanopoda norvegica</name>
    <dbReference type="NCBI Taxonomy" id="48144"/>
    <lineage>
        <taxon>Eukaryota</taxon>
        <taxon>Metazoa</taxon>
        <taxon>Ecdysozoa</taxon>
        <taxon>Arthropoda</taxon>
        <taxon>Crustacea</taxon>
        <taxon>Multicrustacea</taxon>
        <taxon>Malacostraca</taxon>
        <taxon>Eumalacostraca</taxon>
        <taxon>Eucarida</taxon>
        <taxon>Euphausiacea</taxon>
        <taxon>Euphausiidae</taxon>
        <taxon>Meganyctiphanes</taxon>
    </lineage>
</organism>
<gene>
    <name evidence="2" type="ORF">MNOR_LOCUS38882</name>
</gene>
<evidence type="ECO:0000313" key="3">
    <source>
        <dbReference type="Proteomes" id="UP001497623"/>
    </source>
</evidence>
<evidence type="ECO:0000313" key="2">
    <source>
        <dbReference type="EMBL" id="CAL4218275.1"/>
    </source>
</evidence>
<reference evidence="2 3" key="1">
    <citation type="submission" date="2024-05" db="EMBL/GenBank/DDBJ databases">
        <authorList>
            <person name="Wallberg A."/>
        </authorList>
    </citation>
    <scope>NUCLEOTIDE SEQUENCE [LARGE SCALE GENOMIC DNA]</scope>
</reference>
<dbReference type="AlphaFoldDB" id="A0AAV2SLK7"/>
<comment type="caution">
    <text evidence="2">The sequence shown here is derived from an EMBL/GenBank/DDBJ whole genome shotgun (WGS) entry which is preliminary data.</text>
</comment>
<dbReference type="EMBL" id="CAXKWB010093500">
    <property type="protein sequence ID" value="CAL4218275.1"/>
    <property type="molecule type" value="Genomic_DNA"/>
</dbReference>
<name>A0AAV2SLK7_MEGNR</name>
<evidence type="ECO:0000259" key="1">
    <source>
        <dbReference type="Pfam" id="PF24173"/>
    </source>
</evidence>
<dbReference type="Proteomes" id="UP001497623">
    <property type="component" value="Unassembled WGS sequence"/>
</dbReference>
<feature type="domain" description="TTI1 N-terminal TPR" evidence="1">
    <location>
        <begin position="71"/>
        <end position="236"/>
    </location>
</feature>
<proteinExistence type="predicted"/>
<protein>
    <recommendedName>
        <fullName evidence="1">TTI1 N-terminal TPR domain-containing protein</fullName>
    </recommendedName>
</protein>
<dbReference type="PANTHER" id="PTHR18460">
    <property type="entry name" value="TEL2 INTERACTING PROTEIN 1 TTI1 FAMILY MEMBER"/>
    <property type="match status" value="1"/>
</dbReference>
<dbReference type="PANTHER" id="PTHR18460:SF3">
    <property type="entry name" value="TELO2-INTERACTING PROTEIN 1 HOMOLOG"/>
    <property type="match status" value="1"/>
</dbReference>
<dbReference type="InterPro" id="IPR057566">
    <property type="entry name" value="TPR_TTI1_N"/>
</dbReference>